<dbReference type="Pfam" id="PF03372">
    <property type="entry name" value="Exo_endo_phos"/>
    <property type="match status" value="1"/>
</dbReference>
<feature type="domain" description="RNase H type-1" evidence="2">
    <location>
        <begin position="593"/>
        <end position="641"/>
    </location>
</feature>
<dbReference type="AlphaFoldDB" id="A0A438EAR0"/>
<comment type="caution">
    <text evidence="4">The sequence shown here is derived from an EMBL/GenBank/DDBJ whole genome shotgun (WGS) entry which is preliminary data.</text>
</comment>
<evidence type="ECO:0000313" key="5">
    <source>
        <dbReference type="Proteomes" id="UP000288805"/>
    </source>
</evidence>
<protein>
    <recommendedName>
        <fullName evidence="6">Reverse transcriptase zinc-binding domain-containing protein</fullName>
    </recommendedName>
</protein>
<gene>
    <name evidence="4" type="ORF">CK203_077910</name>
</gene>
<evidence type="ECO:0000259" key="2">
    <source>
        <dbReference type="Pfam" id="PF13456"/>
    </source>
</evidence>
<dbReference type="InterPro" id="IPR036691">
    <property type="entry name" value="Endo/exonu/phosph_ase_sf"/>
</dbReference>
<dbReference type="SUPFAM" id="SSF56219">
    <property type="entry name" value="DNase I-like"/>
    <property type="match status" value="1"/>
</dbReference>
<evidence type="ECO:0000259" key="3">
    <source>
        <dbReference type="Pfam" id="PF13966"/>
    </source>
</evidence>
<dbReference type="Pfam" id="PF13966">
    <property type="entry name" value="zf-RVT"/>
    <property type="match status" value="1"/>
</dbReference>
<evidence type="ECO:0008006" key="6">
    <source>
        <dbReference type="Google" id="ProtNLM"/>
    </source>
</evidence>
<dbReference type="Pfam" id="PF13456">
    <property type="entry name" value="RVT_3"/>
    <property type="match status" value="1"/>
</dbReference>
<feature type="domain" description="Endonuclease/exonuclease/phosphatase" evidence="1">
    <location>
        <begin position="104"/>
        <end position="226"/>
    </location>
</feature>
<dbReference type="InterPro" id="IPR005135">
    <property type="entry name" value="Endo/exonuclease/phosphatase"/>
</dbReference>
<dbReference type="PANTHER" id="PTHR47074">
    <property type="entry name" value="BNAC02G40300D PROTEIN"/>
    <property type="match status" value="1"/>
</dbReference>
<dbReference type="PANTHER" id="PTHR47074:SF54">
    <property type="entry name" value="RNASE H TYPE-1 DOMAIN-CONTAINING PROTEIN"/>
    <property type="match status" value="1"/>
</dbReference>
<dbReference type="Gene3D" id="3.60.10.10">
    <property type="entry name" value="Endonuclease/exonuclease/phosphatase"/>
    <property type="match status" value="1"/>
</dbReference>
<organism evidence="4 5">
    <name type="scientific">Vitis vinifera</name>
    <name type="common">Grape</name>
    <dbReference type="NCBI Taxonomy" id="29760"/>
    <lineage>
        <taxon>Eukaryota</taxon>
        <taxon>Viridiplantae</taxon>
        <taxon>Streptophyta</taxon>
        <taxon>Embryophyta</taxon>
        <taxon>Tracheophyta</taxon>
        <taxon>Spermatophyta</taxon>
        <taxon>Magnoliopsida</taxon>
        <taxon>eudicotyledons</taxon>
        <taxon>Gunneridae</taxon>
        <taxon>Pentapetalae</taxon>
        <taxon>rosids</taxon>
        <taxon>Vitales</taxon>
        <taxon>Vitaceae</taxon>
        <taxon>Viteae</taxon>
        <taxon>Vitis</taxon>
    </lineage>
</organism>
<dbReference type="GO" id="GO:0003676">
    <property type="term" value="F:nucleic acid binding"/>
    <property type="evidence" value="ECO:0007669"/>
    <property type="project" value="InterPro"/>
</dbReference>
<dbReference type="InterPro" id="IPR052929">
    <property type="entry name" value="RNase_H-like_EbsB-rel"/>
</dbReference>
<feature type="domain" description="Reverse transcriptase zinc-binding" evidence="3">
    <location>
        <begin position="423"/>
        <end position="513"/>
    </location>
</feature>
<proteinExistence type="predicted"/>
<reference evidence="4 5" key="1">
    <citation type="journal article" date="2018" name="PLoS Genet.">
        <title>Population sequencing reveals clonal diversity and ancestral inbreeding in the grapevine cultivar Chardonnay.</title>
        <authorList>
            <person name="Roach M.J."/>
            <person name="Johnson D.L."/>
            <person name="Bohlmann J."/>
            <person name="van Vuuren H.J."/>
            <person name="Jones S.J."/>
            <person name="Pretorius I.S."/>
            <person name="Schmidt S.A."/>
            <person name="Borneman A.R."/>
        </authorList>
    </citation>
    <scope>NUCLEOTIDE SEQUENCE [LARGE SCALE GENOMIC DNA]</scope>
    <source>
        <strain evidence="5">cv. Chardonnay</strain>
        <tissue evidence="4">Leaf</tissue>
    </source>
</reference>
<name>A0A438EAR0_VITVI</name>
<accession>A0A438EAR0</accession>
<sequence>MCTTKPTGSSHADGHVITLGGDNMGFKENGLEIVEDKKRKRAELFFSGHSDSMATDYGERATMSQVAGAANRVLETCPTTDISLAGPVEKLKSKLGFEGVFCVDRVGRGGGLAFLWRKARMFSLLSYSQSHIDMEVSEEDDLRWRVTGFYGFSDRSQRHLSWNLLRSLYSASSLPWCCLGDFNDIVCNEEKRGSVPHPPWLIRGFCEALSDCQLQDLHLKEYPFTWERGHGFRFENGWLKEDGLDFVVSNEWRSPHAVSLIDKIHTCSFALKEWGREHAFKFKNKISHYKRAITENVVVAFELIHYMKRKTHGKVGDVALKIDISKAYDRIRWDYLKAIMLRMGFDSKWVEWIMLCVSTVSYSVSVNEGLSSLIKHVERWGAIHGCRICRDYGGVYKDGRVSCSLRQSPPDSLIWHWDKHGNYTMKSGYRIARWLSLHGNLPSRPVAWNMLWDLSIPPKIKLCLWRACKGCLPTRSALCARGMPVTDTCVLCGGHEEDLMHLFLSCPFPLSCWSQVDLIPSVNCASSFLDWFFMLLTNVDKEVVGCVGFIIWDWLDARLGSDQKLSNGNANTQVKWKPSPGMLKCDVDAMIFSEHQTIGLGVILRNEFGSVVGCYSKVVNGVSSPKEAEALGLREAARWLLKLQDGYWSCVFQISLFLDQSFTLCHVKGQANAAADALAKATSSFASPSFWRDAPPLLGAILASDVSISSH</sequence>
<dbReference type="InterPro" id="IPR002156">
    <property type="entry name" value="RNaseH_domain"/>
</dbReference>
<evidence type="ECO:0000259" key="1">
    <source>
        <dbReference type="Pfam" id="PF03372"/>
    </source>
</evidence>
<dbReference type="Proteomes" id="UP000288805">
    <property type="component" value="Unassembled WGS sequence"/>
</dbReference>
<dbReference type="EMBL" id="QGNW01001338">
    <property type="protein sequence ID" value="RVW44916.1"/>
    <property type="molecule type" value="Genomic_DNA"/>
</dbReference>
<evidence type="ECO:0000313" key="4">
    <source>
        <dbReference type="EMBL" id="RVW44916.1"/>
    </source>
</evidence>
<dbReference type="InterPro" id="IPR026960">
    <property type="entry name" value="RVT-Znf"/>
</dbReference>
<dbReference type="GO" id="GO:0004523">
    <property type="term" value="F:RNA-DNA hybrid ribonuclease activity"/>
    <property type="evidence" value="ECO:0007669"/>
    <property type="project" value="InterPro"/>
</dbReference>